<protein>
    <submittedName>
        <fullName evidence="8">MATE efflux family protein</fullName>
    </submittedName>
</protein>
<accession>A0A9P6H8D1</accession>
<feature type="transmembrane region" description="Helical" evidence="7">
    <location>
        <begin position="295"/>
        <end position="321"/>
    </location>
</feature>
<dbReference type="PANTHER" id="PTHR11206">
    <property type="entry name" value="MULTIDRUG RESISTANCE PROTEIN"/>
    <property type="match status" value="1"/>
</dbReference>
<dbReference type="InterPro" id="IPR002528">
    <property type="entry name" value="MATE_fam"/>
</dbReference>
<gene>
    <name evidence="8" type="ORF">BJ322DRAFT_276007</name>
</gene>
<feature type="transmembrane region" description="Helical" evidence="7">
    <location>
        <begin position="454"/>
        <end position="481"/>
    </location>
</feature>
<keyword evidence="9" id="KW-1185">Reference proteome</keyword>
<dbReference type="OrthoDB" id="2126698at2759"/>
<dbReference type="GO" id="GO:0042910">
    <property type="term" value="F:xenobiotic transmembrane transporter activity"/>
    <property type="evidence" value="ECO:0007669"/>
    <property type="project" value="InterPro"/>
</dbReference>
<dbReference type="GO" id="GO:0016020">
    <property type="term" value="C:membrane"/>
    <property type="evidence" value="ECO:0007669"/>
    <property type="project" value="UniProtKB-SubCell"/>
</dbReference>
<feature type="transmembrane region" description="Helical" evidence="7">
    <location>
        <begin position="195"/>
        <end position="216"/>
    </location>
</feature>
<evidence type="ECO:0000256" key="3">
    <source>
        <dbReference type="ARBA" id="ARBA00022692"/>
    </source>
</evidence>
<evidence type="ECO:0000313" key="8">
    <source>
        <dbReference type="EMBL" id="KAF9781409.1"/>
    </source>
</evidence>
<dbReference type="CDD" id="cd13132">
    <property type="entry name" value="MATE_eukaryotic"/>
    <property type="match status" value="1"/>
</dbReference>
<sequence length="572" mass="62845">MSSYGQHAPSTSFQQDSALVARFASGDLTERDTRSHAPFNDPEEVSAWNDTIPHESRPRRPTLGRPAYTENKITSTNERTPLVSKSSVSRIHEAYEGIDEDSHHDFDYRRIFFEELKTLSRYTLPVFGTHVLEYSLLIAGTVSIGHLSTNALAAATLGSMTASVTGFSIMLGFISTLDTLLPSAWTSSNPQLVGLWCQRMAVVLFFLLFPISAAWIKSESILLALKQDPEVAHYAAVYLKWMLLGLPAYGFNNIARRYFQSQNLFNAPTRIILFVAPINLLLNYLLVWGPKPFGLGFIGAPIATAISFNLISICSIIYGVFIAPHTAWPPLSRRMFTKMPVLLKLGIAGVCQVGSEWWSWELASLAASLLGPVVLATQSILLVSASTTFQAPYSLSIAAAVRVGNLLGQSKGKRAEISCHAAFAIAFFISIVWSTMFMVFRHHWAKLFNNDPEVIVLVASVLPLVSLFQVMDGLAAVVAGILRAQSRQATGGLLNVISYYAIGIPVGMYLAFRQDMGLFGIWLGLTIALVSTSVVGGLIILRADWDHEVKKVMERLESDRDMVDDEESAESA</sequence>
<comment type="caution">
    <text evidence="8">The sequence shown here is derived from an EMBL/GenBank/DDBJ whole genome shotgun (WGS) entry which is preliminary data.</text>
</comment>
<comment type="subcellular location">
    <subcellularLocation>
        <location evidence="1">Membrane</location>
        <topology evidence="1">Multi-pass membrane protein</topology>
    </subcellularLocation>
</comment>
<evidence type="ECO:0000256" key="2">
    <source>
        <dbReference type="ARBA" id="ARBA00010199"/>
    </source>
</evidence>
<keyword evidence="3 7" id="KW-0812">Transmembrane</keyword>
<dbReference type="Pfam" id="PF01554">
    <property type="entry name" value="MatE"/>
    <property type="match status" value="2"/>
</dbReference>
<proteinExistence type="inferred from homology"/>
<keyword evidence="5 7" id="KW-0472">Membrane</keyword>
<organism evidence="8 9">
    <name type="scientific">Thelephora terrestris</name>
    <dbReference type="NCBI Taxonomy" id="56493"/>
    <lineage>
        <taxon>Eukaryota</taxon>
        <taxon>Fungi</taxon>
        <taxon>Dikarya</taxon>
        <taxon>Basidiomycota</taxon>
        <taxon>Agaricomycotina</taxon>
        <taxon>Agaricomycetes</taxon>
        <taxon>Thelephorales</taxon>
        <taxon>Thelephoraceae</taxon>
        <taxon>Thelephora</taxon>
    </lineage>
</organism>
<feature type="transmembrane region" description="Helical" evidence="7">
    <location>
        <begin position="151"/>
        <end position="174"/>
    </location>
</feature>
<dbReference type="NCBIfam" id="TIGR00797">
    <property type="entry name" value="matE"/>
    <property type="match status" value="1"/>
</dbReference>
<dbReference type="GO" id="GO:0015297">
    <property type="term" value="F:antiporter activity"/>
    <property type="evidence" value="ECO:0007669"/>
    <property type="project" value="InterPro"/>
</dbReference>
<dbReference type="InterPro" id="IPR045069">
    <property type="entry name" value="MATE_euk"/>
</dbReference>
<dbReference type="EMBL" id="WIUZ02000014">
    <property type="protein sequence ID" value="KAF9781409.1"/>
    <property type="molecule type" value="Genomic_DNA"/>
</dbReference>
<feature type="transmembrane region" description="Helical" evidence="7">
    <location>
        <begin position="271"/>
        <end position="289"/>
    </location>
</feature>
<evidence type="ECO:0000256" key="7">
    <source>
        <dbReference type="SAM" id="Phobius"/>
    </source>
</evidence>
<dbReference type="GO" id="GO:1990961">
    <property type="term" value="P:xenobiotic detoxification by transmembrane export across the plasma membrane"/>
    <property type="evidence" value="ECO:0007669"/>
    <property type="project" value="InterPro"/>
</dbReference>
<comment type="similarity">
    <text evidence="2">Belongs to the multi antimicrobial extrusion (MATE) (TC 2.A.66.1) family.</text>
</comment>
<feature type="transmembrane region" description="Helical" evidence="7">
    <location>
        <begin position="493"/>
        <end position="512"/>
    </location>
</feature>
<dbReference type="AlphaFoldDB" id="A0A9P6H8D1"/>
<feature type="transmembrane region" description="Helical" evidence="7">
    <location>
        <begin position="341"/>
        <end position="360"/>
    </location>
</feature>
<feature type="transmembrane region" description="Helical" evidence="7">
    <location>
        <begin position="380"/>
        <end position="401"/>
    </location>
</feature>
<evidence type="ECO:0000256" key="5">
    <source>
        <dbReference type="ARBA" id="ARBA00023136"/>
    </source>
</evidence>
<keyword evidence="4 7" id="KW-1133">Transmembrane helix</keyword>
<feature type="transmembrane region" description="Helical" evidence="7">
    <location>
        <begin position="421"/>
        <end position="442"/>
    </location>
</feature>
<feature type="transmembrane region" description="Helical" evidence="7">
    <location>
        <begin position="231"/>
        <end position="251"/>
    </location>
</feature>
<feature type="compositionally biased region" description="Polar residues" evidence="6">
    <location>
        <begin position="71"/>
        <end position="82"/>
    </location>
</feature>
<dbReference type="Proteomes" id="UP000736335">
    <property type="component" value="Unassembled WGS sequence"/>
</dbReference>
<reference evidence="8" key="1">
    <citation type="journal article" date="2020" name="Nat. Commun.">
        <title>Large-scale genome sequencing of mycorrhizal fungi provides insights into the early evolution of symbiotic traits.</title>
        <authorList>
            <person name="Miyauchi S."/>
            <person name="Kiss E."/>
            <person name="Kuo A."/>
            <person name="Drula E."/>
            <person name="Kohler A."/>
            <person name="Sanchez-Garcia M."/>
            <person name="Morin E."/>
            <person name="Andreopoulos B."/>
            <person name="Barry K.W."/>
            <person name="Bonito G."/>
            <person name="Buee M."/>
            <person name="Carver A."/>
            <person name="Chen C."/>
            <person name="Cichocki N."/>
            <person name="Clum A."/>
            <person name="Culley D."/>
            <person name="Crous P.W."/>
            <person name="Fauchery L."/>
            <person name="Girlanda M."/>
            <person name="Hayes R.D."/>
            <person name="Keri Z."/>
            <person name="LaButti K."/>
            <person name="Lipzen A."/>
            <person name="Lombard V."/>
            <person name="Magnuson J."/>
            <person name="Maillard F."/>
            <person name="Murat C."/>
            <person name="Nolan M."/>
            <person name="Ohm R.A."/>
            <person name="Pangilinan J."/>
            <person name="Pereira M.F."/>
            <person name="Perotto S."/>
            <person name="Peter M."/>
            <person name="Pfister S."/>
            <person name="Riley R."/>
            <person name="Sitrit Y."/>
            <person name="Stielow J.B."/>
            <person name="Szollosi G."/>
            <person name="Zifcakova L."/>
            <person name="Stursova M."/>
            <person name="Spatafora J.W."/>
            <person name="Tedersoo L."/>
            <person name="Vaario L.M."/>
            <person name="Yamada A."/>
            <person name="Yan M."/>
            <person name="Wang P."/>
            <person name="Xu J."/>
            <person name="Bruns T."/>
            <person name="Baldrian P."/>
            <person name="Vilgalys R."/>
            <person name="Dunand C."/>
            <person name="Henrissat B."/>
            <person name="Grigoriev I.V."/>
            <person name="Hibbett D."/>
            <person name="Nagy L.G."/>
            <person name="Martin F.M."/>
        </authorList>
    </citation>
    <scope>NUCLEOTIDE SEQUENCE</scope>
    <source>
        <strain evidence="8">UH-Tt-Lm1</strain>
    </source>
</reference>
<feature type="transmembrane region" description="Helical" evidence="7">
    <location>
        <begin position="518"/>
        <end position="541"/>
    </location>
</feature>
<evidence type="ECO:0000256" key="1">
    <source>
        <dbReference type="ARBA" id="ARBA00004141"/>
    </source>
</evidence>
<reference evidence="8" key="2">
    <citation type="submission" date="2020-11" db="EMBL/GenBank/DDBJ databases">
        <authorList>
            <consortium name="DOE Joint Genome Institute"/>
            <person name="Kuo A."/>
            <person name="Miyauchi S."/>
            <person name="Kiss E."/>
            <person name="Drula E."/>
            <person name="Kohler A."/>
            <person name="Sanchez-Garcia M."/>
            <person name="Andreopoulos B."/>
            <person name="Barry K.W."/>
            <person name="Bonito G."/>
            <person name="Buee M."/>
            <person name="Carver A."/>
            <person name="Chen C."/>
            <person name="Cichocki N."/>
            <person name="Clum A."/>
            <person name="Culley D."/>
            <person name="Crous P.W."/>
            <person name="Fauchery L."/>
            <person name="Girlanda M."/>
            <person name="Hayes R."/>
            <person name="Keri Z."/>
            <person name="Labutti K."/>
            <person name="Lipzen A."/>
            <person name="Lombard V."/>
            <person name="Magnuson J."/>
            <person name="Maillard F."/>
            <person name="Morin E."/>
            <person name="Murat C."/>
            <person name="Nolan M."/>
            <person name="Ohm R."/>
            <person name="Pangilinan J."/>
            <person name="Pereira M."/>
            <person name="Perotto S."/>
            <person name="Peter M."/>
            <person name="Riley R."/>
            <person name="Sitrit Y."/>
            <person name="Stielow B."/>
            <person name="Szollosi G."/>
            <person name="Zifcakova L."/>
            <person name="Stursova M."/>
            <person name="Spatafora J.W."/>
            <person name="Tedersoo L."/>
            <person name="Vaario L.-M."/>
            <person name="Yamada A."/>
            <person name="Yan M."/>
            <person name="Wang P."/>
            <person name="Xu J."/>
            <person name="Bruns T."/>
            <person name="Baldrian P."/>
            <person name="Vilgalys R."/>
            <person name="Henrissat B."/>
            <person name="Grigoriev I.V."/>
            <person name="Hibbett D."/>
            <person name="Nagy L.G."/>
            <person name="Martin F.M."/>
        </authorList>
    </citation>
    <scope>NUCLEOTIDE SEQUENCE</scope>
    <source>
        <strain evidence="8">UH-Tt-Lm1</strain>
    </source>
</reference>
<feature type="region of interest" description="Disordered" evidence="6">
    <location>
        <begin position="29"/>
        <end position="82"/>
    </location>
</feature>
<evidence type="ECO:0000256" key="4">
    <source>
        <dbReference type="ARBA" id="ARBA00022989"/>
    </source>
</evidence>
<evidence type="ECO:0000256" key="6">
    <source>
        <dbReference type="SAM" id="MobiDB-lite"/>
    </source>
</evidence>
<name>A0A9P6H8D1_9AGAM</name>
<feature type="transmembrane region" description="Helical" evidence="7">
    <location>
        <begin position="122"/>
        <end position="145"/>
    </location>
</feature>
<evidence type="ECO:0000313" key="9">
    <source>
        <dbReference type="Proteomes" id="UP000736335"/>
    </source>
</evidence>